<reference evidence="2" key="1">
    <citation type="submission" date="2020-10" db="EMBL/GenBank/DDBJ databases">
        <authorList>
            <person name="Kikuchi T."/>
        </authorList>
    </citation>
    <scope>NUCLEOTIDE SEQUENCE</scope>
    <source>
        <strain evidence="2">NKZ352</strain>
    </source>
</reference>
<protein>
    <recommendedName>
        <fullName evidence="4">UPAR/Ly6 domain-containing protein</fullName>
    </recommendedName>
</protein>
<dbReference type="AlphaFoldDB" id="A0A8S1HE01"/>
<evidence type="ECO:0000256" key="1">
    <source>
        <dbReference type="SAM" id="SignalP"/>
    </source>
</evidence>
<keyword evidence="3" id="KW-1185">Reference proteome</keyword>
<dbReference type="Proteomes" id="UP000835052">
    <property type="component" value="Unassembled WGS sequence"/>
</dbReference>
<accession>A0A8S1HE01</accession>
<feature type="chain" id="PRO_5035901531" description="UPAR/Ly6 domain-containing protein" evidence="1">
    <location>
        <begin position="23"/>
        <end position="118"/>
    </location>
</feature>
<feature type="signal peptide" evidence="1">
    <location>
        <begin position="1"/>
        <end position="22"/>
    </location>
</feature>
<dbReference type="EMBL" id="CAJGYM010000029">
    <property type="protein sequence ID" value="CAD6192651.1"/>
    <property type="molecule type" value="Genomic_DNA"/>
</dbReference>
<keyword evidence="1" id="KW-0732">Signal</keyword>
<proteinExistence type="predicted"/>
<organism evidence="2 3">
    <name type="scientific">Caenorhabditis auriculariae</name>
    <dbReference type="NCBI Taxonomy" id="2777116"/>
    <lineage>
        <taxon>Eukaryota</taxon>
        <taxon>Metazoa</taxon>
        <taxon>Ecdysozoa</taxon>
        <taxon>Nematoda</taxon>
        <taxon>Chromadorea</taxon>
        <taxon>Rhabditida</taxon>
        <taxon>Rhabditina</taxon>
        <taxon>Rhabditomorpha</taxon>
        <taxon>Rhabditoidea</taxon>
        <taxon>Rhabditidae</taxon>
        <taxon>Peloderinae</taxon>
        <taxon>Caenorhabditis</taxon>
    </lineage>
</organism>
<evidence type="ECO:0000313" key="2">
    <source>
        <dbReference type="EMBL" id="CAD6192651.1"/>
    </source>
</evidence>
<comment type="caution">
    <text evidence="2">The sequence shown here is derived from an EMBL/GenBank/DDBJ whole genome shotgun (WGS) entry which is preliminary data.</text>
</comment>
<sequence>MVSSNQILAVCVFSALPYLILSSKCSGCSFPEFQKFDQFEKFEQFPPDISLVCEDGLTKVNVICPKRKPKKCSGLAGTSNGDIFQYEDRLSCNCTAGRPTMHGFTIYQVSCLERDCKD</sequence>
<evidence type="ECO:0000313" key="3">
    <source>
        <dbReference type="Proteomes" id="UP000835052"/>
    </source>
</evidence>
<name>A0A8S1HE01_9PELO</name>
<evidence type="ECO:0008006" key="4">
    <source>
        <dbReference type="Google" id="ProtNLM"/>
    </source>
</evidence>
<gene>
    <name evidence="2" type="ORF">CAUJ_LOCUS8570</name>
</gene>